<gene>
    <name evidence="2" type="ORF">M1O15_04070</name>
</gene>
<dbReference type="Proteomes" id="UP001522868">
    <property type="component" value="Unassembled WGS sequence"/>
</dbReference>
<dbReference type="EMBL" id="JALPTH010000003">
    <property type="protein sequence ID" value="MCK8676588.1"/>
    <property type="molecule type" value="Genomic_DNA"/>
</dbReference>
<name>A0ABT0I5J7_9ACTN</name>
<organism evidence="2 3">
    <name type="scientific">Streptomyces lichenis</name>
    <dbReference type="NCBI Taxonomy" id="2306967"/>
    <lineage>
        <taxon>Bacteria</taxon>
        <taxon>Bacillati</taxon>
        <taxon>Actinomycetota</taxon>
        <taxon>Actinomycetes</taxon>
        <taxon>Kitasatosporales</taxon>
        <taxon>Streptomycetaceae</taxon>
        <taxon>Streptomyces</taxon>
    </lineage>
</organism>
<dbReference type="RefSeq" id="WP_248631783.1">
    <property type="nucleotide sequence ID" value="NZ_JALPTH010000003.1"/>
</dbReference>
<accession>A0ABT0I5J7</accession>
<feature type="region of interest" description="Disordered" evidence="1">
    <location>
        <begin position="231"/>
        <end position="255"/>
    </location>
</feature>
<keyword evidence="3" id="KW-1185">Reference proteome</keyword>
<sequence length="255" mass="26342">MSAWLPDELDGARIHGDWLPGAGLARGVDGDGGGRGGGGGPAGGQADLFGLLCEDERARTTQVTAAGAAWLTSAAAYARSTLALWESRPAAPAVLSCGTVFDVVSVESVFGRRMLDRLWADGPGSGPVAVHRGRLMLFAAPGTAQRLPSLLRWLGDPPTRPDGEAAAEWRRAVPPMLCHGAGDAVTVPPLVPGGEGDAPRWLVAPDTRRPWLPGPDTVLWAATRAARAAASPGAPVSISHAADQGASVYDVSRRR</sequence>
<proteinExistence type="predicted"/>
<evidence type="ECO:0000256" key="1">
    <source>
        <dbReference type="SAM" id="MobiDB-lite"/>
    </source>
</evidence>
<protein>
    <recommendedName>
        <fullName evidence="4">DNA primase/polymerase bifunctional N-terminal domain-containing protein</fullName>
    </recommendedName>
</protein>
<evidence type="ECO:0008006" key="4">
    <source>
        <dbReference type="Google" id="ProtNLM"/>
    </source>
</evidence>
<evidence type="ECO:0000313" key="2">
    <source>
        <dbReference type="EMBL" id="MCK8676588.1"/>
    </source>
</evidence>
<reference evidence="2 3" key="1">
    <citation type="submission" date="2022-04" db="EMBL/GenBank/DDBJ databases">
        <title>Streptomyces sp. nov. LCR6-01 isolated from Lichen of Dirinaria sp.</title>
        <authorList>
            <person name="Kanchanasin P."/>
            <person name="Tanasupawat S."/>
            <person name="Phongsopitanun W."/>
        </authorList>
    </citation>
    <scope>NUCLEOTIDE SEQUENCE [LARGE SCALE GENOMIC DNA]</scope>
    <source>
        <strain evidence="2 3">LCR6-01</strain>
    </source>
</reference>
<evidence type="ECO:0000313" key="3">
    <source>
        <dbReference type="Proteomes" id="UP001522868"/>
    </source>
</evidence>
<comment type="caution">
    <text evidence="2">The sequence shown here is derived from an EMBL/GenBank/DDBJ whole genome shotgun (WGS) entry which is preliminary data.</text>
</comment>